<gene>
    <name evidence="1" type="ORF">L829_4964</name>
</gene>
<evidence type="ECO:0000313" key="1">
    <source>
        <dbReference type="EMBL" id="ETZ91369.1"/>
    </source>
</evidence>
<sequence length="42" mass="4174">MLVALTVAGAVFAWLGGDSTEPLAAAGCSSSCLRLDRVAVPP</sequence>
<proteinExistence type="predicted"/>
<organism evidence="1 2">
    <name type="scientific">Mycobacteroides abscessus MAB_030201_1075</name>
    <dbReference type="NCBI Taxonomy" id="1335410"/>
    <lineage>
        <taxon>Bacteria</taxon>
        <taxon>Bacillati</taxon>
        <taxon>Actinomycetota</taxon>
        <taxon>Actinomycetes</taxon>
        <taxon>Mycobacteriales</taxon>
        <taxon>Mycobacteriaceae</taxon>
        <taxon>Mycobacteroides</taxon>
        <taxon>Mycobacteroides abscessus</taxon>
    </lineage>
</organism>
<reference evidence="1 2" key="1">
    <citation type="submission" date="2014-01" db="EMBL/GenBank/DDBJ databases">
        <authorList>
            <person name="Zelazny A."/>
            <person name="Olivier K."/>
            <person name="Sampaio E.P."/>
            <person name="Holland S.M."/>
            <person name="Tallon L.J."/>
            <person name="Sadzewicz L.K."/>
            <person name="Sengamalay N."/>
            <person name="Fraser C.M."/>
            <person name="Hine E."/>
            <person name="Shefchek K.A."/>
            <person name="Das S.P."/>
            <person name="Shallom S.J."/>
            <person name="Agrawal S."/>
            <person name="Tettelin H."/>
        </authorList>
    </citation>
    <scope>NUCLEOTIDE SEQUENCE [LARGE SCALE GENOMIC DNA]</scope>
    <source>
        <strain evidence="1 2">MAB_030201_1075</strain>
    </source>
</reference>
<dbReference type="EMBL" id="JAOX01000001">
    <property type="protein sequence ID" value="ETZ91369.1"/>
    <property type="molecule type" value="Genomic_DNA"/>
</dbReference>
<comment type="caution">
    <text evidence="1">The sequence shown here is derived from an EMBL/GenBank/DDBJ whole genome shotgun (WGS) entry which is preliminary data.</text>
</comment>
<accession>A0A829PVW0</accession>
<evidence type="ECO:0000313" key="2">
    <source>
        <dbReference type="Proteomes" id="UP000019854"/>
    </source>
</evidence>
<dbReference type="Proteomes" id="UP000019854">
    <property type="component" value="Unassembled WGS sequence"/>
</dbReference>
<dbReference type="AlphaFoldDB" id="A0A829PVW0"/>
<protein>
    <submittedName>
        <fullName evidence="1">Uncharacterized protein</fullName>
    </submittedName>
</protein>
<name>A0A829PVW0_9MYCO</name>